<dbReference type="Proteomes" id="UP001550044">
    <property type="component" value="Unassembled WGS sequence"/>
</dbReference>
<organism evidence="6 7">
    <name type="scientific">Streptomyces sp. 900116325</name>
    <dbReference type="NCBI Taxonomy" id="3154295"/>
    <lineage>
        <taxon>Bacteria</taxon>
        <taxon>Bacillati</taxon>
        <taxon>Actinomycetota</taxon>
        <taxon>Actinomycetes</taxon>
        <taxon>Kitasatosporales</taxon>
        <taxon>Streptomycetaceae</taxon>
        <taxon>Streptomyces</taxon>
    </lineage>
</organism>
<dbReference type="PANTHER" id="PTHR12526">
    <property type="entry name" value="GLYCOSYLTRANSFERASE"/>
    <property type="match status" value="1"/>
</dbReference>
<dbReference type="Gene3D" id="3.40.50.2000">
    <property type="entry name" value="Glycogen Phosphorylase B"/>
    <property type="match status" value="2"/>
</dbReference>
<name>A0ABV2UK27_9ACTN</name>
<evidence type="ECO:0000259" key="5">
    <source>
        <dbReference type="Pfam" id="PF13439"/>
    </source>
</evidence>
<dbReference type="RefSeq" id="WP_356669549.1">
    <property type="nucleotide sequence ID" value="NZ_JBEXEF010000008.1"/>
</dbReference>
<keyword evidence="7" id="KW-1185">Reference proteome</keyword>
<keyword evidence="2 6" id="KW-0328">Glycosyltransferase</keyword>
<dbReference type="PANTHER" id="PTHR12526:SF510">
    <property type="entry name" value="D-INOSITOL 3-PHOSPHATE GLYCOSYLTRANSFERASE"/>
    <property type="match status" value="1"/>
</dbReference>
<dbReference type="GO" id="GO:0016757">
    <property type="term" value="F:glycosyltransferase activity"/>
    <property type="evidence" value="ECO:0007669"/>
    <property type="project" value="UniProtKB-KW"/>
</dbReference>
<evidence type="ECO:0000259" key="4">
    <source>
        <dbReference type="Pfam" id="PF00534"/>
    </source>
</evidence>
<dbReference type="Pfam" id="PF00534">
    <property type="entry name" value="Glycos_transf_1"/>
    <property type="match status" value="1"/>
</dbReference>
<evidence type="ECO:0000313" key="7">
    <source>
        <dbReference type="Proteomes" id="UP001550044"/>
    </source>
</evidence>
<dbReference type="Pfam" id="PF13439">
    <property type="entry name" value="Glyco_transf_4"/>
    <property type="match status" value="1"/>
</dbReference>
<evidence type="ECO:0000256" key="3">
    <source>
        <dbReference type="ARBA" id="ARBA00022679"/>
    </source>
</evidence>
<proteinExistence type="predicted"/>
<dbReference type="CDD" id="cd03801">
    <property type="entry name" value="GT4_PimA-like"/>
    <property type="match status" value="1"/>
</dbReference>
<reference evidence="6 7" key="1">
    <citation type="submission" date="2024-06" db="EMBL/GenBank/DDBJ databases">
        <title>The Natural Products Discovery Center: Release of the First 8490 Sequenced Strains for Exploring Actinobacteria Biosynthetic Diversity.</title>
        <authorList>
            <person name="Kalkreuter E."/>
            <person name="Kautsar S.A."/>
            <person name="Yang D."/>
            <person name="Bader C.D."/>
            <person name="Teijaro C.N."/>
            <person name="Fluegel L."/>
            <person name="Davis C.M."/>
            <person name="Simpson J.R."/>
            <person name="Lauterbach L."/>
            <person name="Steele A.D."/>
            <person name="Gui C."/>
            <person name="Meng S."/>
            <person name="Li G."/>
            <person name="Viehrig K."/>
            <person name="Ye F."/>
            <person name="Su P."/>
            <person name="Kiefer A.F."/>
            <person name="Nichols A."/>
            <person name="Cepeda A.J."/>
            <person name="Yan W."/>
            <person name="Fan B."/>
            <person name="Jiang Y."/>
            <person name="Adhikari A."/>
            <person name="Zheng C.-J."/>
            <person name="Schuster L."/>
            <person name="Cowan T.M."/>
            <person name="Smanski M.J."/>
            <person name="Chevrette M.G."/>
            <person name="De Carvalho L.P.S."/>
            <person name="Shen B."/>
        </authorList>
    </citation>
    <scope>NUCLEOTIDE SEQUENCE [LARGE SCALE GENOMIC DNA]</scope>
    <source>
        <strain evidence="6 7">NPDC005137</strain>
    </source>
</reference>
<dbReference type="InterPro" id="IPR001296">
    <property type="entry name" value="Glyco_trans_1"/>
</dbReference>
<evidence type="ECO:0000256" key="1">
    <source>
        <dbReference type="ARBA" id="ARBA00021292"/>
    </source>
</evidence>
<comment type="caution">
    <text evidence="6">The sequence shown here is derived from an EMBL/GenBank/DDBJ whole genome shotgun (WGS) entry which is preliminary data.</text>
</comment>
<sequence length="385" mass="40084">MGELRAAPVNLAAATTTTGRSVVVVMPGGVDDPSAPSGGNTYDRRVCRDLPRLGWQVHEYAVAGTWPQPRATARAELTRILRESADGAVVLLDGLVACAVPDIVVPEAERLRLVVLVHLPLGDETGLTPATAAALNAGERRTLQAAATVVATSDWAARRLVAHHGLDPGRLHVAAPGADTAPLATGTTTGTGRAPSLLCVASVTPRKGQLQLVESLAAVADLPWNCVCVGGLGQDPGYVTRLRELIGRYSLGDRVHLVGPRTGTELNASYAAADLLLLASHAETYGMVATEALARGIPVLATAVGGLPEAVGHVPDMGVPGSLVPPRDPAAFASALRLWLGEPVERRRSKQAAVARRTVLAGWDTTARSLAAVLERLRQESREAA</sequence>
<gene>
    <name evidence="6" type="ORF">ABZV61_36930</name>
</gene>
<evidence type="ECO:0000256" key="2">
    <source>
        <dbReference type="ARBA" id="ARBA00022676"/>
    </source>
</evidence>
<accession>A0ABV2UK27</accession>
<dbReference type="InterPro" id="IPR028098">
    <property type="entry name" value="Glyco_trans_4-like_N"/>
</dbReference>
<dbReference type="EMBL" id="JBEXIP010000053">
    <property type="protein sequence ID" value="MET8438210.1"/>
    <property type="molecule type" value="Genomic_DNA"/>
</dbReference>
<keyword evidence="3 6" id="KW-0808">Transferase</keyword>
<feature type="domain" description="Glycosyl transferase family 1" evidence="4">
    <location>
        <begin position="196"/>
        <end position="353"/>
    </location>
</feature>
<feature type="domain" description="Glycosyltransferase subfamily 4-like N-terminal" evidence="5">
    <location>
        <begin position="40"/>
        <end position="181"/>
    </location>
</feature>
<dbReference type="SUPFAM" id="SSF53756">
    <property type="entry name" value="UDP-Glycosyltransferase/glycogen phosphorylase"/>
    <property type="match status" value="1"/>
</dbReference>
<evidence type="ECO:0000313" key="6">
    <source>
        <dbReference type="EMBL" id="MET8438210.1"/>
    </source>
</evidence>
<protein>
    <recommendedName>
        <fullName evidence="1">D-inositol 3-phosphate glycosyltransferase</fullName>
    </recommendedName>
</protein>